<protein>
    <submittedName>
        <fullName evidence="2">Uncharacterized protein</fullName>
    </submittedName>
</protein>
<dbReference type="EMBL" id="BAAAPZ010000007">
    <property type="protein sequence ID" value="GAA2097840.1"/>
    <property type="molecule type" value="Genomic_DNA"/>
</dbReference>
<sequence>MRIAFEVEDINSFIVDSEAGEDASDIAARWMEENSEPDAERTTPAHAPS</sequence>
<comment type="caution">
    <text evidence="2">The sequence shown here is derived from an EMBL/GenBank/DDBJ whole genome shotgun (WGS) entry which is preliminary data.</text>
</comment>
<name>A0ABN2WU87_9MICO</name>
<feature type="region of interest" description="Disordered" evidence="1">
    <location>
        <begin position="18"/>
        <end position="49"/>
    </location>
</feature>
<accession>A0ABN2WU87</accession>
<keyword evidence="3" id="KW-1185">Reference proteome</keyword>
<evidence type="ECO:0000256" key="1">
    <source>
        <dbReference type="SAM" id="MobiDB-lite"/>
    </source>
</evidence>
<gene>
    <name evidence="2" type="ORF">GCM10009823_18750</name>
</gene>
<dbReference type="Proteomes" id="UP001500984">
    <property type="component" value="Unassembled WGS sequence"/>
</dbReference>
<proteinExistence type="predicted"/>
<evidence type="ECO:0000313" key="3">
    <source>
        <dbReference type="Proteomes" id="UP001500984"/>
    </source>
</evidence>
<organism evidence="2 3">
    <name type="scientific">Brevibacterium salitolerans</name>
    <dbReference type="NCBI Taxonomy" id="1403566"/>
    <lineage>
        <taxon>Bacteria</taxon>
        <taxon>Bacillati</taxon>
        <taxon>Actinomycetota</taxon>
        <taxon>Actinomycetes</taxon>
        <taxon>Micrococcales</taxon>
        <taxon>Brevibacteriaceae</taxon>
        <taxon>Brevibacterium</taxon>
    </lineage>
</organism>
<evidence type="ECO:0000313" key="2">
    <source>
        <dbReference type="EMBL" id="GAA2097840.1"/>
    </source>
</evidence>
<reference evidence="2 3" key="1">
    <citation type="journal article" date="2019" name="Int. J. Syst. Evol. Microbiol.">
        <title>The Global Catalogue of Microorganisms (GCM) 10K type strain sequencing project: providing services to taxonomists for standard genome sequencing and annotation.</title>
        <authorList>
            <consortium name="The Broad Institute Genomics Platform"/>
            <consortium name="The Broad Institute Genome Sequencing Center for Infectious Disease"/>
            <person name="Wu L."/>
            <person name="Ma J."/>
        </authorList>
    </citation>
    <scope>NUCLEOTIDE SEQUENCE [LARGE SCALE GENOMIC DNA]</scope>
    <source>
        <strain evidence="2 3">JCM 15900</strain>
    </source>
</reference>